<evidence type="ECO:0000256" key="7">
    <source>
        <dbReference type="ARBA" id="ARBA00022777"/>
    </source>
</evidence>
<feature type="binding site" evidence="11">
    <location>
        <position position="88"/>
    </location>
    <ligand>
        <name>substrate</name>
    </ligand>
</feature>
<organism evidence="12 13">
    <name type="scientific">Alienimonas californiensis</name>
    <dbReference type="NCBI Taxonomy" id="2527989"/>
    <lineage>
        <taxon>Bacteria</taxon>
        <taxon>Pseudomonadati</taxon>
        <taxon>Planctomycetota</taxon>
        <taxon>Planctomycetia</taxon>
        <taxon>Planctomycetales</taxon>
        <taxon>Planctomycetaceae</taxon>
        <taxon>Alienimonas</taxon>
    </lineage>
</organism>
<dbReference type="InterPro" id="IPR023000">
    <property type="entry name" value="Shikimate_kinase_CS"/>
</dbReference>
<evidence type="ECO:0000256" key="1">
    <source>
        <dbReference type="ARBA" id="ARBA00004842"/>
    </source>
</evidence>
<keyword evidence="11" id="KW-0479">Metal-binding</keyword>
<feature type="binding site" evidence="11">
    <location>
        <position position="126"/>
    </location>
    <ligand>
        <name>ATP</name>
        <dbReference type="ChEBI" id="CHEBI:30616"/>
    </ligand>
</feature>
<comment type="similarity">
    <text evidence="2 11">Belongs to the shikimate kinase family.</text>
</comment>
<evidence type="ECO:0000256" key="9">
    <source>
        <dbReference type="ARBA" id="ARBA00023141"/>
    </source>
</evidence>
<keyword evidence="4 11" id="KW-0028">Amino-acid biosynthesis</keyword>
<evidence type="ECO:0000256" key="4">
    <source>
        <dbReference type="ARBA" id="ARBA00022605"/>
    </source>
</evidence>
<keyword evidence="6 11" id="KW-0547">Nucleotide-binding</keyword>
<keyword evidence="9 11" id="KW-0057">Aromatic amino acid biosynthesis</keyword>
<comment type="function">
    <text evidence="11">Catalyzes the specific phosphorylation of the 3-hydroxyl group of shikimic acid using ATP as a cosubstrate.</text>
</comment>
<comment type="subunit">
    <text evidence="11">Monomer.</text>
</comment>
<feature type="binding site" evidence="11">
    <location>
        <position position="66"/>
    </location>
    <ligand>
        <name>substrate</name>
    </ligand>
</feature>
<dbReference type="GO" id="GO:0005829">
    <property type="term" value="C:cytosol"/>
    <property type="evidence" value="ECO:0007669"/>
    <property type="project" value="TreeGrafter"/>
</dbReference>
<evidence type="ECO:0000313" key="12">
    <source>
        <dbReference type="EMBL" id="QDT17284.1"/>
    </source>
</evidence>
<comment type="pathway">
    <text evidence="1 11">Metabolic intermediate biosynthesis; chorismate biosynthesis; chorismate from D-erythrose 4-phosphate and phosphoenolpyruvate: step 5/7.</text>
</comment>
<dbReference type="AlphaFoldDB" id="A0A517PD25"/>
<keyword evidence="13" id="KW-1185">Reference proteome</keyword>
<keyword evidence="8 11" id="KW-0067">ATP-binding</keyword>
<dbReference type="KEGG" id="acaf:CA12_34040"/>
<dbReference type="GO" id="GO:0009423">
    <property type="term" value="P:chorismate biosynthetic process"/>
    <property type="evidence" value="ECO:0007669"/>
    <property type="project" value="UniProtKB-UniRule"/>
</dbReference>
<sequence>MSEPVPPAAPAAVSLVGARGSGKSTIGRLLAERLGRRFVDADEQIARVAGRSIPEIFVLHGETAFRLLEAEVITALLEQDSIVLATGGGAVLSLESRQKLVAAGPVVYLEADPATLHARTAGDENRPPLTDLPAEEEMAAVLADREPLYREVASVVVDATAEPEAVVAAILAGLS</sequence>
<comment type="catalytic activity">
    <reaction evidence="10 11">
        <text>shikimate + ATP = 3-phosphoshikimate + ADP + H(+)</text>
        <dbReference type="Rhea" id="RHEA:13121"/>
        <dbReference type="ChEBI" id="CHEBI:15378"/>
        <dbReference type="ChEBI" id="CHEBI:30616"/>
        <dbReference type="ChEBI" id="CHEBI:36208"/>
        <dbReference type="ChEBI" id="CHEBI:145989"/>
        <dbReference type="ChEBI" id="CHEBI:456216"/>
        <dbReference type="EC" id="2.7.1.71"/>
    </reaction>
</comment>
<evidence type="ECO:0000256" key="6">
    <source>
        <dbReference type="ARBA" id="ARBA00022741"/>
    </source>
</evidence>
<name>A0A517PD25_9PLAN</name>
<dbReference type="Pfam" id="PF01202">
    <property type="entry name" value="SKI"/>
    <property type="match status" value="1"/>
</dbReference>
<dbReference type="SUPFAM" id="SSF52540">
    <property type="entry name" value="P-loop containing nucleoside triphosphate hydrolases"/>
    <property type="match status" value="1"/>
</dbReference>
<dbReference type="PANTHER" id="PTHR21087:SF16">
    <property type="entry name" value="SHIKIMATE KINASE 1, CHLOROPLASTIC"/>
    <property type="match status" value="1"/>
</dbReference>
<dbReference type="GO" id="GO:0008652">
    <property type="term" value="P:amino acid biosynthetic process"/>
    <property type="evidence" value="ECO:0007669"/>
    <property type="project" value="UniProtKB-KW"/>
</dbReference>
<protein>
    <recommendedName>
        <fullName evidence="3 11">Shikimate kinase</fullName>
        <shortName evidence="11">SK</shortName>
        <ecNumber evidence="3 11">2.7.1.71</ecNumber>
    </recommendedName>
</protein>
<dbReference type="GO" id="GO:0005524">
    <property type="term" value="F:ATP binding"/>
    <property type="evidence" value="ECO:0007669"/>
    <property type="project" value="UniProtKB-UniRule"/>
</dbReference>
<feature type="binding site" evidence="11">
    <location>
        <begin position="20"/>
        <end position="25"/>
    </location>
    <ligand>
        <name>ATP</name>
        <dbReference type="ChEBI" id="CHEBI:30616"/>
    </ligand>
</feature>
<accession>A0A517PD25</accession>
<dbReference type="UniPathway" id="UPA00053">
    <property type="reaction ID" value="UER00088"/>
</dbReference>
<evidence type="ECO:0000256" key="3">
    <source>
        <dbReference type="ARBA" id="ARBA00012154"/>
    </source>
</evidence>
<keyword evidence="5 11" id="KW-0808">Transferase</keyword>
<dbReference type="PRINTS" id="PR01100">
    <property type="entry name" value="SHIKIMTKNASE"/>
</dbReference>
<evidence type="ECO:0000256" key="8">
    <source>
        <dbReference type="ARBA" id="ARBA00022840"/>
    </source>
</evidence>
<feature type="binding site" evidence="11">
    <location>
        <position position="145"/>
    </location>
    <ligand>
        <name>substrate</name>
    </ligand>
</feature>
<evidence type="ECO:0000256" key="10">
    <source>
        <dbReference type="ARBA" id="ARBA00048567"/>
    </source>
</evidence>
<gene>
    <name evidence="12" type="primary">aroK_2</name>
    <name evidence="11" type="synonym">aroK</name>
    <name evidence="12" type="ORF">CA12_34040</name>
</gene>
<feature type="binding site" evidence="11">
    <location>
        <position position="24"/>
    </location>
    <ligand>
        <name>Mg(2+)</name>
        <dbReference type="ChEBI" id="CHEBI:18420"/>
    </ligand>
</feature>
<comment type="subcellular location">
    <subcellularLocation>
        <location evidence="11">Cytoplasm</location>
    </subcellularLocation>
</comment>
<evidence type="ECO:0000256" key="11">
    <source>
        <dbReference type="HAMAP-Rule" id="MF_00109"/>
    </source>
</evidence>
<keyword evidence="7 11" id="KW-0418">Kinase</keyword>
<proteinExistence type="inferred from homology"/>
<dbReference type="GO" id="GO:0004765">
    <property type="term" value="F:shikimate kinase activity"/>
    <property type="evidence" value="ECO:0007669"/>
    <property type="project" value="UniProtKB-UniRule"/>
</dbReference>
<dbReference type="EC" id="2.7.1.71" evidence="3 11"/>
<feature type="binding site" evidence="11">
    <location>
        <position position="42"/>
    </location>
    <ligand>
        <name>substrate</name>
    </ligand>
</feature>
<evidence type="ECO:0000313" key="13">
    <source>
        <dbReference type="Proteomes" id="UP000318741"/>
    </source>
</evidence>
<dbReference type="InterPro" id="IPR027417">
    <property type="entry name" value="P-loop_NTPase"/>
</dbReference>
<dbReference type="GO" id="GO:0000287">
    <property type="term" value="F:magnesium ion binding"/>
    <property type="evidence" value="ECO:0007669"/>
    <property type="project" value="UniProtKB-UniRule"/>
</dbReference>
<evidence type="ECO:0000256" key="2">
    <source>
        <dbReference type="ARBA" id="ARBA00006997"/>
    </source>
</evidence>
<dbReference type="HAMAP" id="MF_00109">
    <property type="entry name" value="Shikimate_kinase"/>
    <property type="match status" value="1"/>
</dbReference>
<dbReference type="PANTHER" id="PTHR21087">
    <property type="entry name" value="SHIKIMATE KINASE"/>
    <property type="match status" value="1"/>
</dbReference>
<keyword evidence="11" id="KW-0963">Cytoplasm</keyword>
<dbReference type="CDD" id="cd00464">
    <property type="entry name" value="SK"/>
    <property type="match status" value="1"/>
</dbReference>
<reference evidence="12 13" key="1">
    <citation type="submission" date="2019-02" db="EMBL/GenBank/DDBJ databases">
        <title>Deep-cultivation of Planctomycetes and their phenomic and genomic characterization uncovers novel biology.</title>
        <authorList>
            <person name="Wiegand S."/>
            <person name="Jogler M."/>
            <person name="Boedeker C."/>
            <person name="Pinto D."/>
            <person name="Vollmers J."/>
            <person name="Rivas-Marin E."/>
            <person name="Kohn T."/>
            <person name="Peeters S.H."/>
            <person name="Heuer A."/>
            <person name="Rast P."/>
            <person name="Oberbeckmann S."/>
            <person name="Bunk B."/>
            <person name="Jeske O."/>
            <person name="Meyerdierks A."/>
            <person name="Storesund J.E."/>
            <person name="Kallscheuer N."/>
            <person name="Luecker S."/>
            <person name="Lage O.M."/>
            <person name="Pohl T."/>
            <person name="Merkel B.J."/>
            <person name="Hornburger P."/>
            <person name="Mueller R.-W."/>
            <person name="Bruemmer F."/>
            <person name="Labrenz M."/>
            <person name="Spormann A.M."/>
            <person name="Op den Camp H."/>
            <person name="Overmann J."/>
            <person name="Amann R."/>
            <person name="Jetten M.S.M."/>
            <person name="Mascher T."/>
            <person name="Medema M.H."/>
            <person name="Devos D.P."/>
            <person name="Kaster A.-K."/>
            <person name="Ovreas L."/>
            <person name="Rohde M."/>
            <person name="Galperin M.Y."/>
            <person name="Jogler C."/>
        </authorList>
    </citation>
    <scope>NUCLEOTIDE SEQUENCE [LARGE SCALE GENOMIC DNA]</scope>
    <source>
        <strain evidence="12 13">CA12</strain>
    </source>
</reference>
<evidence type="ECO:0000256" key="5">
    <source>
        <dbReference type="ARBA" id="ARBA00022679"/>
    </source>
</evidence>
<keyword evidence="11" id="KW-0460">Magnesium</keyword>
<dbReference type="Gene3D" id="3.40.50.300">
    <property type="entry name" value="P-loop containing nucleotide triphosphate hydrolases"/>
    <property type="match status" value="1"/>
</dbReference>
<comment type="caution">
    <text evidence="11">Lacks conserved residue(s) required for the propagation of feature annotation.</text>
</comment>
<comment type="cofactor">
    <cofactor evidence="11">
        <name>Mg(2+)</name>
        <dbReference type="ChEBI" id="CHEBI:18420"/>
    </cofactor>
    <text evidence="11">Binds 1 Mg(2+) ion per subunit.</text>
</comment>
<dbReference type="InterPro" id="IPR000623">
    <property type="entry name" value="Shikimate_kinase/TSH1"/>
</dbReference>
<dbReference type="PROSITE" id="PS01128">
    <property type="entry name" value="SHIKIMATE_KINASE"/>
    <property type="match status" value="1"/>
</dbReference>
<dbReference type="EMBL" id="CP036265">
    <property type="protein sequence ID" value="QDT17284.1"/>
    <property type="molecule type" value="Genomic_DNA"/>
</dbReference>
<dbReference type="GO" id="GO:0009073">
    <property type="term" value="P:aromatic amino acid family biosynthetic process"/>
    <property type="evidence" value="ECO:0007669"/>
    <property type="project" value="UniProtKB-KW"/>
</dbReference>
<dbReference type="Proteomes" id="UP000318741">
    <property type="component" value="Chromosome"/>
</dbReference>
<dbReference type="InterPro" id="IPR031322">
    <property type="entry name" value="Shikimate/glucono_kinase"/>
</dbReference>